<comment type="caution">
    <text evidence="3">The sequence shown here is derived from an EMBL/GenBank/DDBJ whole genome shotgun (WGS) entry which is preliminary data.</text>
</comment>
<accession>A0ABQ4WS45</accession>
<protein>
    <submittedName>
        <fullName evidence="3">Uncharacterized protein</fullName>
    </submittedName>
</protein>
<reference evidence="3" key="2">
    <citation type="submission" date="2022-01" db="EMBL/GenBank/DDBJ databases">
        <authorList>
            <person name="Yamashiro T."/>
            <person name="Shiraishi A."/>
            <person name="Satake H."/>
            <person name="Nakayama K."/>
        </authorList>
    </citation>
    <scope>NUCLEOTIDE SEQUENCE</scope>
</reference>
<proteinExistence type="predicted"/>
<dbReference type="EMBL" id="BQNB010008882">
    <property type="protein sequence ID" value="GJS55650.1"/>
    <property type="molecule type" value="Genomic_DNA"/>
</dbReference>
<reference evidence="3" key="1">
    <citation type="journal article" date="2022" name="Int. J. Mol. Sci.">
        <title>Draft Genome of Tanacetum Coccineum: Genomic Comparison of Closely Related Tanacetum-Family Plants.</title>
        <authorList>
            <person name="Yamashiro T."/>
            <person name="Shiraishi A."/>
            <person name="Nakayama K."/>
            <person name="Satake H."/>
        </authorList>
    </citation>
    <scope>NUCLEOTIDE SEQUENCE</scope>
</reference>
<sequence length="192" mass="20913">MAFISSSNTSSGKGEVPTASSQVSTISTEVAAASLSYDTICAYIATQSSGIDGIGWDWSYMANEDENHALVADDVVLTEFALMAIIRVLERDVEIRDNKIESLKNELEELKKEKESIDHKLAGFVNASKDLNDLLESQKSAKDKTGVGFNEYTVVPLPPAQVYSPPQRDLSWTGLPEFVMNTALIILGSHLV</sequence>
<gene>
    <name evidence="3" type="ORF">Tco_0629012</name>
</gene>
<dbReference type="Proteomes" id="UP001151760">
    <property type="component" value="Unassembled WGS sequence"/>
</dbReference>
<evidence type="ECO:0000256" key="1">
    <source>
        <dbReference type="SAM" id="Coils"/>
    </source>
</evidence>
<keyword evidence="1" id="KW-0175">Coiled coil</keyword>
<evidence type="ECO:0000313" key="3">
    <source>
        <dbReference type="EMBL" id="GJS55650.1"/>
    </source>
</evidence>
<evidence type="ECO:0000313" key="4">
    <source>
        <dbReference type="Proteomes" id="UP001151760"/>
    </source>
</evidence>
<feature type="region of interest" description="Disordered" evidence="2">
    <location>
        <begin position="1"/>
        <end position="20"/>
    </location>
</feature>
<keyword evidence="4" id="KW-1185">Reference proteome</keyword>
<feature type="coiled-coil region" evidence="1">
    <location>
        <begin position="86"/>
        <end position="127"/>
    </location>
</feature>
<organism evidence="3 4">
    <name type="scientific">Tanacetum coccineum</name>
    <dbReference type="NCBI Taxonomy" id="301880"/>
    <lineage>
        <taxon>Eukaryota</taxon>
        <taxon>Viridiplantae</taxon>
        <taxon>Streptophyta</taxon>
        <taxon>Embryophyta</taxon>
        <taxon>Tracheophyta</taxon>
        <taxon>Spermatophyta</taxon>
        <taxon>Magnoliopsida</taxon>
        <taxon>eudicotyledons</taxon>
        <taxon>Gunneridae</taxon>
        <taxon>Pentapetalae</taxon>
        <taxon>asterids</taxon>
        <taxon>campanulids</taxon>
        <taxon>Asterales</taxon>
        <taxon>Asteraceae</taxon>
        <taxon>Asteroideae</taxon>
        <taxon>Anthemideae</taxon>
        <taxon>Anthemidinae</taxon>
        <taxon>Tanacetum</taxon>
    </lineage>
</organism>
<name>A0ABQ4WS45_9ASTR</name>
<evidence type="ECO:0000256" key="2">
    <source>
        <dbReference type="SAM" id="MobiDB-lite"/>
    </source>
</evidence>